<gene>
    <name evidence="1" type="ORF">PDMSB3_1118</name>
</gene>
<protein>
    <submittedName>
        <fullName evidence="1">Uncharacterized protein</fullName>
    </submittedName>
</protein>
<keyword evidence="2" id="KW-1185">Reference proteome</keyword>
<accession>A0A5Q4YUU1</accession>
<dbReference type="Proteomes" id="UP000325811">
    <property type="component" value="Chromosome I"/>
</dbReference>
<proteinExistence type="predicted"/>
<reference evidence="1 2" key="1">
    <citation type="submission" date="2019-08" db="EMBL/GenBank/DDBJ databases">
        <authorList>
            <person name="Herpell B J."/>
        </authorList>
    </citation>
    <scope>NUCLEOTIDE SEQUENCE [LARGE SCALE GENOMIC DNA]</scope>
    <source>
        <strain evidence="2">Msb3</strain>
    </source>
</reference>
<name>A0A5Q4YUU1_9BURK</name>
<dbReference type="RefSeq" id="WP_165185292.1">
    <property type="nucleotide sequence ID" value="NZ_LR699553.1"/>
</dbReference>
<dbReference type="AlphaFoldDB" id="A0A5Q4YUU1"/>
<dbReference type="KEGG" id="pdio:PDMSB3_1118"/>
<sequence>MTQRLIDLRAMIEFYDENEDAREHSNAVKMLAHEEFAIALFCHYMKADGRTAERIPGSCLPVTGKTGKRLDAWVKVEDPVHGPVFYQTEVKSASFHGYRSGKAIPCDSEPSELQKRMRKEFDACWNKETGRFNDLGLDKVLHKMRRKELGPKGEQAEIRPLACLWAPMHPEWNMTSSAPFFKVDGVKDAEEFGSVWIFSASACLRQYRHNDIEELVLDLPKLAKTQKFFDGIYRRPEEKGA</sequence>
<evidence type="ECO:0000313" key="2">
    <source>
        <dbReference type="Proteomes" id="UP000325811"/>
    </source>
</evidence>
<organism evidence="1 2">
    <name type="scientific">Paraburkholderia dioscoreae</name>
    <dbReference type="NCBI Taxonomy" id="2604047"/>
    <lineage>
        <taxon>Bacteria</taxon>
        <taxon>Pseudomonadati</taxon>
        <taxon>Pseudomonadota</taxon>
        <taxon>Betaproteobacteria</taxon>
        <taxon>Burkholderiales</taxon>
        <taxon>Burkholderiaceae</taxon>
        <taxon>Paraburkholderia</taxon>
    </lineage>
</organism>
<evidence type="ECO:0000313" key="1">
    <source>
        <dbReference type="EMBL" id="VVD27580.1"/>
    </source>
</evidence>
<dbReference type="EMBL" id="LR699553">
    <property type="protein sequence ID" value="VVD27580.1"/>
    <property type="molecule type" value="Genomic_DNA"/>
</dbReference>